<keyword evidence="2" id="KW-1185">Reference proteome</keyword>
<dbReference type="Proteomes" id="UP000708208">
    <property type="component" value="Unassembled WGS sequence"/>
</dbReference>
<organism evidence="1 2">
    <name type="scientific">Allacma fusca</name>
    <dbReference type="NCBI Taxonomy" id="39272"/>
    <lineage>
        <taxon>Eukaryota</taxon>
        <taxon>Metazoa</taxon>
        <taxon>Ecdysozoa</taxon>
        <taxon>Arthropoda</taxon>
        <taxon>Hexapoda</taxon>
        <taxon>Collembola</taxon>
        <taxon>Symphypleona</taxon>
        <taxon>Sminthuridae</taxon>
        <taxon>Allacma</taxon>
    </lineage>
</organism>
<dbReference type="EMBL" id="CAJVCH010274381">
    <property type="protein sequence ID" value="CAG7734675.1"/>
    <property type="molecule type" value="Genomic_DNA"/>
</dbReference>
<evidence type="ECO:0000313" key="2">
    <source>
        <dbReference type="Proteomes" id="UP000708208"/>
    </source>
</evidence>
<accession>A0A8J2P7F0</accession>
<proteinExistence type="predicted"/>
<reference evidence="1" key="1">
    <citation type="submission" date="2021-06" db="EMBL/GenBank/DDBJ databases">
        <authorList>
            <person name="Hodson N. C."/>
            <person name="Mongue J. A."/>
            <person name="Jaron S. K."/>
        </authorList>
    </citation>
    <scope>NUCLEOTIDE SEQUENCE</scope>
</reference>
<sequence>NQSIFIEMEPGGVAEVHTVVLNVYCCHLNGTGFPVHQKI</sequence>
<gene>
    <name evidence="1" type="ORF">AFUS01_LOCUS23052</name>
</gene>
<dbReference type="AlphaFoldDB" id="A0A8J2P7F0"/>
<evidence type="ECO:0000313" key="1">
    <source>
        <dbReference type="EMBL" id="CAG7734675.1"/>
    </source>
</evidence>
<feature type="non-terminal residue" evidence="1">
    <location>
        <position position="39"/>
    </location>
</feature>
<comment type="caution">
    <text evidence="1">The sequence shown here is derived from an EMBL/GenBank/DDBJ whole genome shotgun (WGS) entry which is preliminary data.</text>
</comment>
<name>A0A8J2P7F0_9HEXA</name>
<protein>
    <submittedName>
        <fullName evidence="1">Uncharacterized protein</fullName>
    </submittedName>
</protein>